<evidence type="ECO:0000259" key="2">
    <source>
        <dbReference type="Pfam" id="PF24750"/>
    </source>
</evidence>
<feature type="domain" description="F-box protein At3g26010-like beta-propeller" evidence="2">
    <location>
        <begin position="99"/>
        <end position="300"/>
    </location>
</feature>
<dbReference type="Proteomes" id="UP001187192">
    <property type="component" value="Unassembled WGS sequence"/>
</dbReference>
<accession>A0AA88DVY4</accession>
<keyword evidence="4" id="KW-1185">Reference proteome</keyword>
<evidence type="ECO:0000313" key="3">
    <source>
        <dbReference type="EMBL" id="GMN62623.1"/>
    </source>
</evidence>
<dbReference type="InterPro" id="IPR055290">
    <property type="entry name" value="At3g26010-like"/>
</dbReference>
<comment type="caution">
    <text evidence="3">The sequence shown here is derived from an EMBL/GenBank/DDBJ whole genome shotgun (WGS) entry which is preliminary data.</text>
</comment>
<feature type="domain" description="F-box" evidence="1">
    <location>
        <begin position="9"/>
        <end position="43"/>
    </location>
</feature>
<evidence type="ECO:0000313" key="4">
    <source>
        <dbReference type="Proteomes" id="UP001187192"/>
    </source>
</evidence>
<dbReference type="Pfam" id="PF00646">
    <property type="entry name" value="F-box"/>
    <property type="match status" value="1"/>
</dbReference>
<dbReference type="InterPro" id="IPR036047">
    <property type="entry name" value="F-box-like_dom_sf"/>
</dbReference>
<dbReference type="InterPro" id="IPR001810">
    <property type="entry name" value="F-box_dom"/>
</dbReference>
<protein>
    <recommendedName>
        <fullName evidence="5">F-box protein</fullName>
    </recommendedName>
</protein>
<dbReference type="PANTHER" id="PTHR35546:SF21">
    <property type="entry name" value="F-BOX DOMAIN-CONTAINING PROTEIN"/>
    <property type="match status" value="1"/>
</dbReference>
<evidence type="ECO:0008006" key="5">
    <source>
        <dbReference type="Google" id="ProtNLM"/>
    </source>
</evidence>
<name>A0AA88DVY4_FICCA</name>
<dbReference type="Pfam" id="PF24750">
    <property type="entry name" value="b-prop_At3g26010-like"/>
    <property type="match status" value="1"/>
</dbReference>
<dbReference type="AlphaFoldDB" id="A0AA88DVY4"/>
<dbReference type="SUPFAM" id="SSF81383">
    <property type="entry name" value="F-box domain"/>
    <property type="match status" value="1"/>
</dbReference>
<sequence length="386" mass="44243">MGKFRYFNDDVFFDVLSQLSTKILVGLKCVSKGWHSLISDRRFIQSQLRQTRLTVSGFIFQEKFQWYDEDIKTVSYININPVEKESFQVKQTVFDFLPEDVVVLASCNGLVCCRSCFPQTQSQDPPAIYVCNPVNKEFFTLTCAGLDRDSSVALAFDPSQEPVDTCTNFKLVRAQQFETEEEEMYFAFEIYSSRVGAWRKSNEICKCSKSLFKNKGIYIGGMLHWLTDGDSILAFDLDKELSLLISVPVPAAEFKSIPQACIGESQGLLHYVMISEEGLHLWCLEDHLECKWTLKYSNPLETMEKEHPQFLCNLKERVTNAYDTPWVNPLAYKDNPLLMRVAAKIYLYDFESSEMQMVCDASKLGSSSIFFPTVFAYSMSLVPLNH</sequence>
<reference evidence="3" key="1">
    <citation type="submission" date="2023-07" db="EMBL/GenBank/DDBJ databases">
        <title>draft genome sequence of fig (Ficus carica).</title>
        <authorList>
            <person name="Takahashi T."/>
            <person name="Nishimura K."/>
        </authorList>
    </citation>
    <scope>NUCLEOTIDE SEQUENCE</scope>
</reference>
<dbReference type="Gramene" id="FCD_00023964-RA">
    <property type="protein sequence ID" value="FCD_00023964-RA:cds"/>
    <property type="gene ID" value="FCD_00023964"/>
</dbReference>
<organism evidence="3 4">
    <name type="scientific">Ficus carica</name>
    <name type="common">Common fig</name>
    <dbReference type="NCBI Taxonomy" id="3494"/>
    <lineage>
        <taxon>Eukaryota</taxon>
        <taxon>Viridiplantae</taxon>
        <taxon>Streptophyta</taxon>
        <taxon>Embryophyta</taxon>
        <taxon>Tracheophyta</taxon>
        <taxon>Spermatophyta</taxon>
        <taxon>Magnoliopsida</taxon>
        <taxon>eudicotyledons</taxon>
        <taxon>Gunneridae</taxon>
        <taxon>Pentapetalae</taxon>
        <taxon>rosids</taxon>
        <taxon>fabids</taxon>
        <taxon>Rosales</taxon>
        <taxon>Moraceae</taxon>
        <taxon>Ficeae</taxon>
        <taxon>Ficus</taxon>
    </lineage>
</organism>
<dbReference type="EMBL" id="BTGU01000132">
    <property type="protein sequence ID" value="GMN62623.1"/>
    <property type="molecule type" value="Genomic_DNA"/>
</dbReference>
<dbReference type="InterPro" id="IPR017451">
    <property type="entry name" value="F-box-assoc_interact_dom"/>
</dbReference>
<dbReference type="InterPro" id="IPR056592">
    <property type="entry name" value="Beta-prop_At3g26010-like"/>
</dbReference>
<dbReference type="PANTHER" id="PTHR35546">
    <property type="entry name" value="F-BOX PROTEIN INTERACTION DOMAIN PROTEIN-RELATED"/>
    <property type="match status" value="1"/>
</dbReference>
<evidence type="ECO:0000259" key="1">
    <source>
        <dbReference type="Pfam" id="PF00646"/>
    </source>
</evidence>
<gene>
    <name evidence="3" type="ORF">TIFTF001_031698</name>
</gene>
<proteinExistence type="predicted"/>
<dbReference type="NCBIfam" id="TIGR01640">
    <property type="entry name" value="F_box_assoc_1"/>
    <property type="match status" value="1"/>
</dbReference>